<keyword evidence="3" id="KW-1185">Reference proteome</keyword>
<feature type="region of interest" description="Disordered" evidence="1">
    <location>
        <begin position="411"/>
        <end position="434"/>
    </location>
</feature>
<evidence type="ECO:0000256" key="1">
    <source>
        <dbReference type="SAM" id="MobiDB-lite"/>
    </source>
</evidence>
<dbReference type="Proteomes" id="UP000235786">
    <property type="component" value="Unassembled WGS sequence"/>
</dbReference>
<reference evidence="2 3" key="1">
    <citation type="submission" date="2016-04" db="EMBL/GenBank/DDBJ databases">
        <title>A degradative enzymes factory behind the ericoid mycorrhizal symbiosis.</title>
        <authorList>
            <consortium name="DOE Joint Genome Institute"/>
            <person name="Martino E."/>
            <person name="Morin E."/>
            <person name="Grelet G."/>
            <person name="Kuo A."/>
            <person name="Kohler A."/>
            <person name="Daghino S."/>
            <person name="Barry K."/>
            <person name="Choi C."/>
            <person name="Cichocki N."/>
            <person name="Clum A."/>
            <person name="Copeland A."/>
            <person name="Hainaut M."/>
            <person name="Haridas S."/>
            <person name="Labutti K."/>
            <person name="Lindquist E."/>
            <person name="Lipzen A."/>
            <person name="Khouja H.-R."/>
            <person name="Murat C."/>
            <person name="Ohm R."/>
            <person name="Olson A."/>
            <person name="Spatafora J."/>
            <person name="Veneault-Fourrey C."/>
            <person name="Henrissat B."/>
            <person name="Grigoriev I."/>
            <person name="Martin F."/>
            <person name="Perotto S."/>
        </authorList>
    </citation>
    <scope>NUCLEOTIDE SEQUENCE [LARGE SCALE GENOMIC DNA]</scope>
    <source>
        <strain evidence="2 3">F</strain>
    </source>
</reference>
<name>A0A2J6RUD8_HYAVF</name>
<organism evidence="2 3">
    <name type="scientific">Hyaloscypha variabilis (strain UAMH 11265 / GT02V1 / F)</name>
    <name type="common">Meliniomyces variabilis</name>
    <dbReference type="NCBI Taxonomy" id="1149755"/>
    <lineage>
        <taxon>Eukaryota</taxon>
        <taxon>Fungi</taxon>
        <taxon>Dikarya</taxon>
        <taxon>Ascomycota</taxon>
        <taxon>Pezizomycotina</taxon>
        <taxon>Leotiomycetes</taxon>
        <taxon>Helotiales</taxon>
        <taxon>Hyaloscyphaceae</taxon>
        <taxon>Hyaloscypha</taxon>
        <taxon>Hyaloscypha variabilis</taxon>
    </lineage>
</organism>
<evidence type="ECO:0000313" key="2">
    <source>
        <dbReference type="EMBL" id="PMD42139.1"/>
    </source>
</evidence>
<dbReference type="EMBL" id="KZ613943">
    <property type="protein sequence ID" value="PMD42139.1"/>
    <property type="molecule type" value="Genomic_DNA"/>
</dbReference>
<sequence>MYTARWLQRRQEKPQRPGRILQRAMSIQIILPEDTLEAKPNGEPMVRHSGDEIRGHLEVTTRGNFEFEVSLSFEGLVRTWFGFQNDGDPCRLPPTAEFQFLQETQKLYSDPSSGSIKDQLRIHRLPFQFVVPHELISARSDVHPDFLKLCPSTKQGPAFCSLPSRKVFRQPLILYAIRIKHIRTDKVVENFMRSTYHREIAIMPHIPPAPPLAMEAFIREYKPSTMRSVRQHRWTRLLGTLRLSAAEPSPVNILSSGFGPSTVVTLSLAFAPNGPCGSEIWPCEWSCVVSNYLRIRTFYSTQRMERMPTLSEAKRDSFLRVHEMKTALEVREHSELSWNNDDACQWSTKVNVPIRVMKNLLPTFLNQLSARQYAVVIRLAIKGLSHGLLELVLPLQVIYYPTLSETFETPHREGTARDELLSSDVDFSPPSYDS</sequence>
<proteinExistence type="predicted"/>
<evidence type="ECO:0008006" key="4">
    <source>
        <dbReference type="Google" id="ProtNLM"/>
    </source>
</evidence>
<dbReference type="OrthoDB" id="2283785at2759"/>
<protein>
    <recommendedName>
        <fullName evidence="4">Arrestin-like N-terminal domain-containing protein</fullName>
    </recommendedName>
</protein>
<accession>A0A2J6RUD8</accession>
<evidence type="ECO:0000313" key="3">
    <source>
        <dbReference type="Proteomes" id="UP000235786"/>
    </source>
</evidence>
<gene>
    <name evidence="2" type="ORF">L207DRAFT_485588</name>
</gene>
<feature type="compositionally biased region" description="Basic and acidic residues" evidence="1">
    <location>
        <begin position="411"/>
        <end position="420"/>
    </location>
</feature>
<dbReference type="AlphaFoldDB" id="A0A2J6RUD8"/>